<keyword evidence="4" id="KW-1133">Transmembrane helix</keyword>
<evidence type="ECO:0000313" key="11">
    <source>
        <dbReference type="Proteomes" id="UP000315295"/>
    </source>
</evidence>
<dbReference type="GO" id="GO:0034707">
    <property type="term" value="C:chloride channel complex"/>
    <property type="evidence" value="ECO:0007669"/>
    <property type="project" value="UniProtKB-KW"/>
</dbReference>
<dbReference type="SUPFAM" id="SSF81340">
    <property type="entry name" value="Clc chloride channel"/>
    <property type="match status" value="1"/>
</dbReference>
<dbReference type="AlphaFoldDB" id="A0A540NS04"/>
<evidence type="ECO:0000256" key="9">
    <source>
        <dbReference type="ARBA" id="ARBA00023303"/>
    </source>
</evidence>
<name>A0A540NS04_MALBA</name>
<evidence type="ECO:0000256" key="3">
    <source>
        <dbReference type="ARBA" id="ARBA00022692"/>
    </source>
</evidence>
<reference evidence="10 11" key="1">
    <citation type="journal article" date="2019" name="G3 (Bethesda)">
        <title>Sequencing of a Wild Apple (Malus baccata) Genome Unravels the Differences Between Cultivated and Wild Apple Species Regarding Disease Resistance and Cold Tolerance.</title>
        <authorList>
            <person name="Chen X."/>
        </authorList>
    </citation>
    <scope>NUCLEOTIDE SEQUENCE [LARGE SCALE GENOMIC DNA]</scope>
    <source>
        <strain evidence="11">cv. Shandingzi</strain>
        <tissue evidence="10">Leaves</tissue>
    </source>
</reference>
<gene>
    <name evidence="10" type="ORF">C1H46_000447</name>
</gene>
<proteinExistence type="predicted"/>
<sequence>MNGKVHEIRDVFWGGMRQRGASWLRKEYMGDTLIVAIINLFQDALEDGSQDNNGNEQGGEKGENLLVKMGMPISVFDGLKAASCPFVKAIAACVTPGTGNSLGPETVGLPKFLFPIVGGLAIGLMALAYPEILYQGFENVDILLESRPLEKGLCADQFLQLVVVKIGATSLCRASGLVGGYYAPSLFTGAATYWCSNRNGIRKIHQFCSSQSNPILHLFHIGSHITASIRPDYRIVLPLLGAVGLSSWITSGQTRRKVIGKTKKLKQGNTSSIQQPEVLSPTANGISSCGASAERTSNASDLCEIESSLCIDGSA</sequence>
<keyword evidence="2" id="KW-0813">Transport</keyword>
<protein>
    <submittedName>
        <fullName evidence="10">Uncharacterized protein</fullName>
    </submittedName>
</protein>
<organism evidence="10 11">
    <name type="scientific">Malus baccata</name>
    <name type="common">Siberian crab apple</name>
    <name type="synonym">Pyrus baccata</name>
    <dbReference type="NCBI Taxonomy" id="106549"/>
    <lineage>
        <taxon>Eukaryota</taxon>
        <taxon>Viridiplantae</taxon>
        <taxon>Streptophyta</taxon>
        <taxon>Embryophyta</taxon>
        <taxon>Tracheophyta</taxon>
        <taxon>Spermatophyta</taxon>
        <taxon>Magnoliopsida</taxon>
        <taxon>eudicotyledons</taxon>
        <taxon>Gunneridae</taxon>
        <taxon>Pentapetalae</taxon>
        <taxon>rosids</taxon>
        <taxon>fabids</taxon>
        <taxon>Rosales</taxon>
        <taxon>Rosaceae</taxon>
        <taxon>Amygdaloideae</taxon>
        <taxon>Maleae</taxon>
        <taxon>Malus</taxon>
    </lineage>
</organism>
<dbReference type="EMBL" id="VIEB01000008">
    <property type="protein sequence ID" value="TQE13816.1"/>
    <property type="molecule type" value="Genomic_DNA"/>
</dbReference>
<comment type="caution">
    <text evidence="10">The sequence shown here is derived from an EMBL/GenBank/DDBJ whole genome shotgun (WGS) entry which is preliminary data.</text>
</comment>
<dbReference type="GO" id="GO:0009535">
    <property type="term" value="C:chloroplast thylakoid membrane"/>
    <property type="evidence" value="ECO:0007669"/>
    <property type="project" value="TreeGrafter"/>
</dbReference>
<keyword evidence="3" id="KW-0812">Transmembrane</keyword>
<dbReference type="PANTHER" id="PTHR43427:SF6">
    <property type="entry name" value="CHLORIDE CHANNEL PROTEIN CLC-E"/>
    <property type="match status" value="1"/>
</dbReference>
<evidence type="ECO:0000256" key="8">
    <source>
        <dbReference type="ARBA" id="ARBA00023214"/>
    </source>
</evidence>
<dbReference type="Proteomes" id="UP000315295">
    <property type="component" value="Unassembled WGS sequence"/>
</dbReference>
<keyword evidence="9" id="KW-0407">Ion channel</keyword>
<keyword evidence="6" id="KW-0472">Membrane</keyword>
<dbReference type="Gene3D" id="1.10.3080.10">
    <property type="entry name" value="Clc chloride channel"/>
    <property type="match status" value="1"/>
</dbReference>
<keyword evidence="7" id="KW-0869">Chloride channel</keyword>
<keyword evidence="5" id="KW-0406">Ion transport</keyword>
<dbReference type="InterPro" id="IPR014743">
    <property type="entry name" value="Cl-channel_core"/>
</dbReference>
<dbReference type="GO" id="GO:0005254">
    <property type="term" value="F:chloride channel activity"/>
    <property type="evidence" value="ECO:0007669"/>
    <property type="project" value="UniProtKB-KW"/>
</dbReference>
<evidence type="ECO:0000256" key="6">
    <source>
        <dbReference type="ARBA" id="ARBA00023136"/>
    </source>
</evidence>
<evidence type="ECO:0000256" key="1">
    <source>
        <dbReference type="ARBA" id="ARBA00004141"/>
    </source>
</evidence>
<dbReference type="PANTHER" id="PTHR43427">
    <property type="entry name" value="CHLORIDE CHANNEL PROTEIN CLC-E"/>
    <property type="match status" value="1"/>
</dbReference>
<evidence type="ECO:0000256" key="7">
    <source>
        <dbReference type="ARBA" id="ARBA00023173"/>
    </source>
</evidence>
<accession>A0A540NS04</accession>
<dbReference type="InterPro" id="IPR001807">
    <property type="entry name" value="ClC"/>
</dbReference>
<dbReference type="STRING" id="106549.A0A540NS04"/>
<comment type="subcellular location">
    <subcellularLocation>
        <location evidence="1">Membrane</location>
        <topology evidence="1">Multi-pass membrane protein</topology>
    </subcellularLocation>
</comment>
<evidence type="ECO:0000256" key="4">
    <source>
        <dbReference type="ARBA" id="ARBA00022989"/>
    </source>
</evidence>
<evidence type="ECO:0000313" key="10">
    <source>
        <dbReference type="EMBL" id="TQE13816.1"/>
    </source>
</evidence>
<keyword evidence="8" id="KW-0868">Chloride</keyword>
<keyword evidence="11" id="KW-1185">Reference proteome</keyword>
<dbReference type="Pfam" id="PF00654">
    <property type="entry name" value="Voltage_CLC"/>
    <property type="match status" value="1"/>
</dbReference>
<dbReference type="InterPro" id="IPR050368">
    <property type="entry name" value="ClC-type_chloride_channel"/>
</dbReference>
<evidence type="ECO:0000256" key="5">
    <source>
        <dbReference type="ARBA" id="ARBA00023065"/>
    </source>
</evidence>
<evidence type="ECO:0000256" key="2">
    <source>
        <dbReference type="ARBA" id="ARBA00022448"/>
    </source>
</evidence>